<evidence type="ECO:0000256" key="9">
    <source>
        <dbReference type="PIRNR" id="PIRNR016636"/>
    </source>
</evidence>
<dbReference type="InterPro" id="IPR024194">
    <property type="entry name" value="Ac/AlaTfrase_AlgI/DltB"/>
</dbReference>
<feature type="transmembrane region" description="Helical" evidence="10">
    <location>
        <begin position="197"/>
        <end position="215"/>
    </location>
</feature>
<evidence type="ECO:0000256" key="8">
    <source>
        <dbReference type="ARBA" id="ARBA00023315"/>
    </source>
</evidence>
<dbReference type="GO" id="GO:0042121">
    <property type="term" value="P:alginic acid biosynthetic process"/>
    <property type="evidence" value="ECO:0007669"/>
    <property type="project" value="InterPro"/>
</dbReference>
<dbReference type="PIRSF" id="PIRSF016636">
    <property type="entry name" value="AlgI_DltB"/>
    <property type="match status" value="1"/>
</dbReference>
<keyword evidence="6 10" id="KW-1133">Transmembrane helix</keyword>
<keyword evidence="8 9" id="KW-0012">Acyltransferase</keyword>
<protein>
    <submittedName>
        <fullName evidence="11">Acyltransferase</fullName>
    </submittedName>
</protein>
<evidence type="ECO:0000256" key="7">
    <source>
        <dbReference type="ARBA" id="ARBA00023136"/>
    </source>
</evidence>
<evidence type="ECO:0000256" key="2">
    <source>
        <dbReference type="ARBA" id="ARBA00010323"/>
    </source>
</evidence>
<dbReference type="AlphaFoldDB" id="A0A650EL84"/>
<feature type="transmembrane region" description="Helical" evidence="10">
    <location>
        <begin position="69"/>
        <end position="89"/>
    </location>
</feature>
<dbReference type="InterPro" id="IPR004299">
    <property type="entry name" value="MBOAT_fam"/>
</dbReference>
<proteinExistence type="inferred from homology"/>
<feature type="transmembrane region" description="Helical" evidence="10">
    <location>
        <begin position="334"/>
        <end position="351"/>
    </location>
</feature>
<dbReference type="EMBL" id="MN577568">
    <property type="protein sequence ID" value="QGT50326.1"/>
    <property type="molecule type" value="Genomic_DNA"/>
</dbReference>
<evidence type="ECO:0000256" key="6">
    <source>
        <dbReference type="ARBA" id="ARBA00022989"/>
    </source>
</evidence>
<name>A0A650EL84_9HELI</name>
<feature type="transmembrane region" description="Helical" evidence="10">
    <location>
        <begin position="35"/>
        <end position="63"/>
    </location>
</feature>
<feature type="transmembrane region" description="Helical" evidence="10">
    <location>
        <begin position="251"/>
        <end position="271"/>
    </location>
</feature>
<gene>
    <name evidence="11" type="ORF">Helico6505_1580</name>
</gene>
<feature type="transmembrane region" description="Helical" evidence="10">
    <location>
        <begin position="445"/>
        <end position="467"/>
    </location>
</feature>
<dbReference type="Pfam" id="PF03062">
    <property type="entry name" value="MBOAT"/>
    <property type="match status" value="1"/>
</dbReference>
<accession>A0A650EL84</accession>
<comment type="similarity">
    <text evidence="2 9">Belongs to the membrane-bound acyltransferase family.</text>
</comment>
<dbReference type="GO" id="GO:0016746">
    <property type="term" value="F:acyltransferase activity"/>
    <property type="evidence" value="ECO:0007669"/>
    <property type="project" value="UniProtKB-KW"/>
</dbReference>
<feature type="transmembrane region" description="Helical" evidence="10">
    <location>
        <begin position="403"/>
        <end position="424"/>
    </location>
</feature>
<evidence type="ECO:0000256" key="3">
    <source>
        <dbReference type="ARBA" id="ARBA00022475"/>
    </source>
</evidence>
<feature type="transmembrane region" description="Helical" evidence="10">
    <location>
        <begin position="101"/>
        <end position="126"/>
    </location>
</feature>
<keyword evidence="7 9" id="KW-0472">Membrane</keyword>
<dbReference type="PANTHER" id="PTHR13285:SF23">
    <property type="entry name" value="TEICHOIC ACID D-ALANYLTRANSFERASE"/>
    <property type="match status" value="1"/>
</dbReference>
<dbReference type="InterPro" id="IPR051085">
    <property type="entry name" value="MB_O-acyltransferase"/>
</dbReference>
<comment type="subcellular location">
    <subcellularLocation>
        <location evidence="1">Cell membrane</location>
        <topology evidence="1">Multi-pass membrane protein</topology>
    </subcellularLocation>
</comment>
<evidence type="ECO:0000313" key="11">
    <source>
        <dbReference type="EMBL" id="QGT50326.1"/>
    </source>
</evidence>
<evidence type="ECO:0000256" key="4">
    <source>
        <dbReference type="ARBA" id="ARBA00022679"/>
    </source>
</evidence>
<reference evidence="11" key="1">
    <citation type="journal article" date="2020" name="J. ISSAAS">
        <title>Lactobacilli and other gastrointestinal microbiota of Peromyscus leucopus, reservoir host for agents of Lyme disease and other zoonoses in North America.</title>
        <authorList>
            <person name="Milovic A."/>
            <person name="Bassam K."/>
            <person name="Shao H."/>
            <person name="Chatzistamou I."/>
            <person name="Tufts D.M."/>
            <person name="Diuk-Wasser M."/>
            <person name="Barbour A.G."/>
        </authorList>
    </citation>
    <scope>NUCLEOTIDE SEQUENCE</scope>
    <source>
        <strain evidence="11">LL4</strain>
    </source>
</reference>
<keyword evidence="3 9" id="KW-1003">Cell membrane</keyword>
<keyword evidence="5 10" id="KW-0812">Transmembrane</keyword>
<dbReference type="PIRSF" id="PIRSF500217">
    <property type="entry name" value="AlgI"/>
    <property type="match status" value="1"/>
</dbReference>
<evidence type="ECO:0000256" key="1">
    <source>
        <dbReference type="ARBA" id="ARBA00004651"/>
    </source>
</evidence>
<dbReference type="PANTHER" id="PTHR13285">
    <property type="entry name" value="ACYLTRANSFERASE"/>
    <property type="match status" value="1"/>
</dbReference>
<dbReference type="GO" id="GO:0005886">
    <property type="term" value="C:plasma membrane"/>
    <property type="evidence" value="ECO:0007669"/>
    <property type="project" value="UniProtKB-SubCell"/>
</dbReference>
<dbReference type="InterPro" id="IPR028362">
    <property type="entry name" value="AlgI"/>
</dbReference>
<feature type="transmembrane region" description="Helical" evidence="10">
    <location>
        <begin position="309"/>
        <end position="328"/>
    </location>
</feature>
<organism evidence="11">
    <name type="scientific">uncultured Helicobacter sp</name>
    <dbReference type="NCBI Taxonomy" id="175537"/>
    <lineage>
        <taxon>Bacteria</taxon>
        <taxon>Pseudomonadati</taxon>
        <taxon>Campylobacterota</taxon>
        <taxon>Epsilonproteobacteria</taxon>
        <taxon>Campylobacterales</taxon>
        <taxon>Helicobacteraceae</taxon>
        <taxon>Helicobacter</taxon>
        <taxon>environmental samples</taxon>
    </lineage>
</organism>
<evidence type="ECO:0000256" key="10">
    <source>
        <dbReference type="SAM" id="Phobius"/>
    </source>
</evidence>
<feature type="transmembrane region" description="Helical" evidence="10">
    <location>
        <begin position="363"/>
        <end position="383"/>
    </location>
</feature>
<feature type="transmembrane region" description="Helical" evidence="10">
    <location>
        <begin position="157"/>
        <end position="176"/>
    </location>
</feature>
<feature type="transmembrane region" description="Helical" evidence="10">
    <location>
        <begin position="6"/>
        <end position="23"/>
    </location>
</feature>
<keyword evidence="4 9" id="KW-0808">Transferase</keyword>
<sequence length="470" mass="54078">MSYFSIEFALLLLAFFMLYWAWGKAYQIQNLLLLAFNYLIICLLSPYFAIVLFVFTCLVYFLALVIDTARVRFIFICCVLIVVLYLCFFKYYALIKDEFDALLAFIGLSLSVDIVFPLGLSFYTFASITYLRAVYEGAQSEVDDTHYQEGNPAFEGFFALATYLSFFPTLLAGPIMRSHFFFEQYHRIRTFGHIDEIIVLILFGVVKKALIANYLEIYSSPILQNPSEHHILELITGICAYSVQLYCDFSGYVNLVCAFALMLGFSLPPNFNMPYMAKNLKDFWSRWHISLSTFIRDFIYIPLGGNRKGFLNAQIFVLIAFTLSGLWHGNTLNFMLWGLLHGLGLVVLNCLRQIDFSLEGVPFLGSLITFIFVTFCWIFFYYPSFDEALEFFSACANGFNADFAYQDWLILACFLVVFMVYPFMRGFMDLCVKISSLVHWTLKPFVLAAIFTLLVGMMPQGIPNFIYASF</sequence>
<evidence type="ECO:0000256" key="5">
    <source>
        <dbReference type="ARBA" id="ARBA00022692"/>
    </source>
</evidence>